<evidence type="ECO:0000313" key="5">
    <source>
        <dbReference type="Proteomes" id="UP000648908"/>
    </source>
</evidence>
<dbReference type="EMBL" id="JAESVN010000005">
    <property type="protein sequence ID" value="MBL4918254.1"/>
    <property type="molecule type" value="Genomic_DNA"/>
</dbReference>
<feature type="signal peptide" evidence="2">
    <location>
        <begin position="1"/>
        <end position="22"/>
    </location>
</feature>
<protein>
    <submittedName>
        <fullName evidence="4">Trypsin-like peptidase domain-containing protein</fullName>
    </submittedName>
</protein>
<organism evidence="4 5">
    <name type="scientific">Szabonella alba</name>
    <dbReference type="NCBI Taxonomy" id="2804194"/>
    <lineage>
        <taxon>Bacteria</taxon>
        <taxon>Pseudomonadati</taxon>
        <taxon>Pseudomonadota</taxon>
        <taxon>Alphaproteobacteria</taxon>
        <taxon>Rhodobacterales</taxon>
        <taxon>Paracoccaceae</taxon>
        <taxon>Szabonella</taxon>
    </lineage>
</organism>
<dbReference type="InterPro" id="IPR036366">
    <property type="entry name" value="PGBDSf"/>
</dbReference>
<dbReference type="InterPro" id="IPR009003">
    <property type="entry name" value="Peptidase_S1_PA"/>
</dbReference>
<comment type="caution">
    <text evidence="4">The sequence shown here is derived from an EMBL/GenBank/DDBJ whole genome shotgun (WGS) entry which is preliminary data.</text>
</comment>
<dbReference type="InterPro" id="IPR002477">
    <property type="entry name" value="Peptidoglycan-bd-like"/>
</dbReference>
<proteinExistence type="predicted"/>
<gene>
    <name evidence="4" type="ORF">JL811_13575</name>
</gene>
<accession>A0A8K0VEL0</accession>
<evidence type="ECO:0000313" key="4">
    <source>
        <dbReference type="EMBL" id="MBL4918254.1"/>
    </source>
</evidence>
<dbReference type="Pfam" id="PF01471">
    <property type="entry name" value="PG_binding_1"/>
    <property type="match status" value="1"/>
</dbReference>
<keyword evidence="2" id="KW-0732">Signal</keyword>
<feature type="chain" id="PRO_5035462441" evidence="2">
    <location>
        <begin position="23"/>
        <end position="625"/>
    </location>
</feature>
<dbReference type="Gene3D" id="1.10.101.10">
    <property type="entry name" value="PGBD-like superfamily/PGBD"/>
    <property type="match status" value="1"/>
</dbReference>
<evidence type="ECO:0000256" key="1">
    <source>
        <dbReference type="SAM" id="MobiDB-lite"/>
    </source>
</evidence>
<dbReference type="SUPFAM" id="SSF47090">
    <property type="entry name" value="PGBD-like"/>
    <property type="match status" value="1"/>
</dbReference>
<feature type="domain" description="Peptidoglycan binding-like" evidence="3">
    <location>
        <begin position="197"/>
        <end position="252"/>
    </location>
</feature>
<evidence type="ECO:0000256" key="2">
    <source>
        <dbReference type="SAM" id="SignalP"/>
    </source>
</evidence>
<dbReference type="Pfam" id="PF13365">
    <property type="entry name" value="Trypsin_2"/>
    <property type="match status" value="1"/>
</dbReference>
<evidence type="ECO:0000259" key="3">
    <source>
        <dbReference type="Pfam" id="PF01471"/>
    </source>
</evidence>
<reference evidence="4" key="1">
    <citation type="submission" date="2021-01" db="EMBL/GenBank/DDBJ databases">
        <title>Tabrizicola alba sp. nov. a motile alkaliphilic bacterium isolated from a soda lake.</title>
        <authorList>
            <person name="Szuroczki S."/>
            <person name="Abbaszade G."/>
            <person name="Schumann P."/>
            <person name="Toth E."/>
        </authorList>
    </citation>
    <scope>NUCLEOTIDE SEQUENCE</scope>
    <source>
        <strain evidence="4">DMG-N-6</strain>
    </source>
</reference>
<dbReference type="InterPro" id="IPR036365">
    <property type="entry name" value="PGBD-like_sf"/>
</dbReference>
<sequence>MRHAAFLLTLCAGMLLSLAASAQERAWVQIEAQPTLTQAETRARAYAQVFPDVAGFRMTSGWYAIVLGPYSPDAGLARLAQLRSENLIPADSFIAAGQQFRQPYWPIGADPAAQPVQDFTAPSEAAPEAAPPALAPGDLPAIVETPLDGATDNAQAAPAETAPAPAETDMPAPLQPAPALPDETLAEARQSESRLTRSEREELQSALKWFGHYTAAIDGAFGPGTRASMAAWQAANGYDDTGVMTTAQRAQMLDELARIEAELGLERVTENESGIEVDLPLALVEFDAYEPPFVHYREKDDSGLRVVLISKPGDRAALNGLYDVLQTLRDVPASGDRILGERSFSISARNGDTASYSFAELSQGLVKGYMVIWNPADPALEDRAARAITAIGASFQPIGGRALDPGLVPLDDGVRRGLLAGMEVRRPTVSRSGFFVSATGDVLTTTDVLQSCSRITIDRDTDAEVAAVDEAEGLALLRPTRPLAPAHHAGFADDLGRLGREVAVAGYSYEAALPAPTLTFGSLEEVTGLSGETGLARLGLAAMPGDAGGPVIDATGAVLGMLLPGGAPEGRVLPDGVAFLRPADRISASLGTQMTLRSADRNGALSPEDLTEVAAAMTVLVSCWK</sequence>
<dbReference type="RefSeq" id="WP_202689241.1">
    <property type="nucleotide sequence ID" value="NZ_JAESVN010000005.1"/>
</dbReference>
<dbReference type="AlphaFoldDB" id="A0A8K0VEL0"/>
<dbReference type="Proteomes" id="UP000648908">
    <property type="component" value="Unassembled WGS sequence"/>
</dbReference>
<feature type="compositionally biased region" description="Low complexity" evidence="1">
    <location>
        <begin position="150"/>
        <end position="172"/>
    </location>
</feature>
<dbReference type="Gene3D" id="2.40.10.120">
    <property type="match status" value="1"/>
</dbReference>
<name>A0A8K0VEL0_9RHOB</name>
<feature type="region of interest" description="Disordered" evidence="1">
    <location>
        <begin position="112"/>
        <end position="179"/>
    </location>
</feature>
<keyword evidence="5" id="KW-1185">Reference proteome</keyword>
<dbReference type="SUPFAM" id="SSF50494">
    <property type="entry name" value="Trypsin-like serine proteases"/>
    <property type="match status" value="1"/>
</dbReference>